<dbReference type="InterPro" id="IPR051202">
    <property type="entry name" value="Peptidase_C40"/>
</dbReference>
<sequence>MNFKLSLKSILFILSAIFPFALVANDNWAQVRIPVACIRDGKGHSTEMTSQAIMGTPLRVLETDGEWLLIETPEGYNGYMNISSVAVKSDSAMEHWRSASRLVSVSRPEVKIYVSPDERKPSDVISELVLTSIVEGRLINDSTVIVTLPDGRSGYADSKAFIKAEDWASRPFNMDRAMETAYWLSGTPYLWGACSTKSVDCSGLVRVVYFDCGILTLRDARQQIGIGKRIEPENLTALKRGDLLFFSNTPDGRISHVALYDADGRYIHSSGLVKINRMSDDDPDFSKRYYRGASRIVGMEDTPGIVRMINHPWYFNIK</sequence>
<dbReference type="GO" id="GO:0006508">
    <property type="term" value="P:proteolysis"/>
    <property type="evidence" value="ECO:0007669"/>
    <property type="project" value="UniProtKB-KW"/>
</dbReference>
<dbReference type="Gene3D" id="2.30.30.40">
    <property type="entry name" value="SH3 Domains"/>
    <property type="match status" value="2"/>
</dbReference>
<evidence type="ECO:0000259" key="6">
    <source>
        <dbReference type="PROSITE" id="PS51935"/>
    </source>
</evidence>
<evidence type="ECO:0000313" key="7">
    <source>
        <dbReference type="EMBL" id="QCD43153.1"/>
    </source>
</evidence>
<protein>
    <recommendedName>
        <fullName evidence="6">NlpC/P60 domain-containing protein</fullName>
    </recommendedName>
</protein>
<evidence type="ECO:0000313" key="8">
    <source>
        <dbReference type="Proteomes" id="UP000297149"/>
    </source>
</evidence>
<dbReference type="InterPro" id="IPR038765">
    <property type="entry name" value="Papain-like_cys_pep_sf"/>
</dbReference>
<evidence type="ECO:0000256" key="2">
    <source>
        <dbReference type="ARBA" id="ARBA00022670"/>
    </source>
</evidence>
<dbReference type="Proteomes" id="UP000297149">
    <property type="component" value="Chromosome"/>
</dbReference>
<evidence type="ECO:0000256" key="5">
    <source>
        <dbReference type="SAM" id="SignalP"/>
    </source>
</evidence>
<keyword evidence="2" id="KW-0645">Protease</keyword>
<dbReference type="KEGG" id="ddb:E7747_13225"/>
<name>A0A4P7W582_9BACT</name>
<comment type="similarity">
    <text evidence="1">Belongs to the peptidase C40 family.</text>
</comment>
<dbReference type="SUPFAM" id="SSF54001">
    <property type="entry name" value="Cysteine proteinases"/>
    <property type="match status" value="1"/>
</dbReference>
<keyword evidence="3" id="KW-0378">Hydrolase</keyword>
<dbReference type="Pfam" id="PF18348">
    <property type="entry name" value="SH3_16"/>
    <property type="match status" value="1"/>
</dbReference>
<keyword evidence="8" id="KW-1185">Reference proteome</keyword>
<keyword evidence="5" id="KW-0732">Signal</keyword>
<organism evidence="7 8">
    <name type="scientific">Duncaniella dubosii</name>
    <dbReference type="NCBI Taxonomy" id="2518971"/>
    <lineage>
        <taxon>Bacteria</taxon>
        <taxon>Pseudomonadati</taxon>
        <taxon>Bacteroidota</taxon>
        <taxon>Bacteroidia</taxon>
        <taxon>Bacteroidales</taxon>
        <taxon>Muribaculaceae</taxon>
        <taxon>Duncaniella</taxon>
    </lineage>
</organism>
<proteinExistence type="inferred from homology"/>
<dbReference type="AlphaFoldDB" id="A0A4P7W582"/>
<dbReference type="GO" id="GO:0008234">
    <property type="term" value="F:cysteine-type peptidase activity"/>
    <property type="evidence" value="ECO:0007669"/>
    <property type="project" value="UniProtKB-KW"/>
</dbReference>
<dbReference type="Pfam" id="PF00877">
    <property type="entry name" value="NLPC_P60"/>
    <property type="match status" value="1"/>
</dbReference>
<evidence type="ECO:0000256" key="4">
    <source>
        <dbReference type="ARBA" id="ARBA00022807"/>
    </source>
</evidence>
<dbReference type="PANTHER" id="PTHR47053:SF1">
    <property type="entry name" value="MUREIN DD-ENDOPEPTIDASE MEPH-RELATED"/>
    <property type="match status" value="1"/>
</dbReference>
<dbReference type="InterPro" id="IPR000064">
    <property type="entry name" value="NLP_P60_dom"/>
</dbReference>
<dbReference type="PROSITE" id="PS51935">
    <property type="entry name" value="NLPC_P60"/>
    <property type="match status" value="1"/>
</dbReference>
<dbReference type="Gene3D" id="3.90.1720.10">
    <property type="entry name" value="endopeptidase domain like (from Nostoc punctiforme)"/>
    <property type="match status" value="1"/>
</dbReference>
<dbReference type="PANTHER" id="PTHR47053">
    <property type="entry name" value="MUREIN DD-ENDOPEPTIDASE MEPH-RELATED"/>
    <property type="match status" value="1"/>
</dbReference>
<evidence type="ECO:0000256" key="3">
    <source>
        <dbReference type="ARBA" id="ARBA00022801"/>
    </source>
</evidence>
<keyword evidence="4" id="KW-0788">Thiol protease</keyword>
<reference evidence="8" key="1">
    <citation type="submission" date="2019-02" db="EMBL/GenBank/DDBJ databases">
        <title>Isolation and identification of novel species under the genus Muribaculum.</title>
        <authorList>
            <person name="Miyake S."/>
            <person name="Ding Y."/>
            <person name="Low A."/>
            <person name="Soh M."/>
            <person name="Seedorf H."/>
        </authorList>
    </citation>
    <scope>NUCLEOTIDE SEQUENCE [LARGE SCALE GENOMIC DNA]</scope>
    <source>
        <strain evidence="8">H5</strain>
    </source>
</reference>
<feature type="domain" description="NlpC/P60" evidence="6">
    <location>
        <begin position="170"/>
        <end position="297"/>
    </location>
</feature>
<gene>
    <name evidence="7" type="ORF">E7747_13225</name>
</gene>
<evidence type="ECO:0000256" key="1">
    <source>
        <dbReference type="ARBA" id="ARBA00007074"/>
    </source>
</evidence>
<feature type="chain" id="PRO_5020809475" description="NlpC/P60 domain-containing protein" evidence="5">
    <location>
        <begin position="25"/>
        <end position="318"/>
    </location>
</feature>
<dbReference type="RefSeq" id="WP_136416461.1">
    <property type="nucleotide sequence ID" value="NZ_CP039396.1"/>
</dbReference>
<dbReference type="InterPro" id="IPR041382">
    <property type="entry name" value="SH3_16"/>
</dbReference>
<dbReference type="EMBL" id="CP039396">
    <property type="protein sequence ID" value="QCD43153.1"/>
    <property type="molecule type" value="Genomic_DNA"/>
</dbReference>
<feature type="signal peptide" evidence="5">
    <location>
        <begin position="1"/>
        <end position="24"/>
    </location>
</feature>
<accession>A0A4P7W582</accession>